<proteinExistence type="predicted"/>
<keyword evidence="2" id="KW-1185">Reference proteome</keyword>
<accession>A0ACB8VCM3</accession>
<protein>
    <submittedName>
        <fullName evidence="1">Uncharacterized protein</fullName>
    </submittedName>
</protein>
<gene>
    <name evidence="1" type="ORF">L3Q82_005260</name>
</gene>
<evidence type="ECO:0000313" key="2">
    <source>
        <dbReference type="Proteomes" id="UP000831701"/>
    </source>
</evidence>
<dbReference type="EMBL" id="CM041553">
    <property type="protein sequence ID" value="KAI3352283.1"/>
    <property type="molecule type" value="Genomic_DNA"/>
</dbReference>
<organism evidence="1 2">
    <name type="scientific">Scortum barcoo</name>
    <name type="common">barcoo grunter</name>
    <dbReference type="NCBI Taxonomy" id="214431"/>
    <lineage>
        <taxon>Eukaryota</taxon>
        <taxon>Metazoa</taxon>
        <taxon>Chordata</taxon>
        <taxon>Craniata</taxon>
        <taxon>Vertebrata</taxon>
        <taxon>Euteleostomi</taxon>
        <taxon>Actinopterygii</taxon>
        <taxon>Neopterygii</taxon>
        <taxon>Teleostei</taxon>
        <taxon>Neoteleostei</taxon>
        <taxon>Acanthomorphata</taxon>
        <taxon>Eupercaria</taxon>
        <taxon>Centrarchiformes</taxon>
        <taxon>Terapontoidei</taxon>
        <taxon>Terapontidae</taxon>
        <taxon>Scortum</taxon>
    </lineage>
</organism>
<evidence type="ECO:0000313" key="1">
    <source>
        <dbReference type="EMBL" id="KAI3352283.1"/>
    </source>
</evidence>
<reference evidence="1" key="1">
    <citation type="submission" date="2022-04" db="EMBL/GenBank/DDBJ databases">
        <title>Jade perch genome.</title>
        <authorList>
            <person name="Chao B."/>
        </authorList>
    </citation>
    <scope>NUCLEOTIDE SEQUENCE</scope>
    <source>
        <strain evidence="1">CB-2022</strain>
    </source>
</reference>
<sequence length="258" mass="28655">MSSSCSGQTPYSLCVSSEVEPFAPVQMSEKILLRLLKHPNVIQELKYDEKNKRAAEHYLFHRNKPVDYFILLLQGKVEVEAGKEGMKFEAGPFSFYGMMALTASPENKSPPRPFGLNHSDSLNRSDRIDAITPTLGSSNNQLNSFLQIYVPDYSVRARSDLQFIKVTRQQYQNAVMASRMDKTPQSTDSEFTKIELTLTELHDGVETPTVVTTTASTTSTTPAVSVVVANETSHLLNQQQNCVGLSRSNHSAHNEGPI</sequence>
<comment type="caution">
    <text evidence="1">The sequence shown here is derived from an EMBL/GenBank/DDBJ whole genome shotgun (WGS) entry which is preliminary data.</text>
</comment>
<dbReference type="Proteomes" id="UP000831701">
    <property type="component" value="Chromosome 23"/>
</dbReference>
<name>A0ACB8VCM3_9TELE</name>